<dbReference type="SUPFAM" id="SSF53218">
    <property type="entry name" value="Molybdenum cofactor biosynthesis proteins"/>
    <property type="match status" value="1"/>
</dbReference>
<dbReference type="PANTHER" id="PTHR10192">
    <property type="entry name" value="MOLYBDOPTERIN BIOSYNTHESIS PROTEIN"/>
    <property type="match status" value="1"/>
</dbReference>
<evidence type="ECO:0000256" key="1">
    <source>
        <dbReference type="ARBA" id="ARBA00002901"/>
    </source>
</evidence>
<dbReference type="Pfam" id="PF03454">
    <property type="entry name" value="MoeA_C"/>
    <property type="match status" value="1"/>
</dbReference>
<dbReference type="EC" id="2.10.1.1" evidence="6"/>
<dbReference type="InterPro" id="IPR036135">
    <property type="entry name" value="MoeA_linker/N_sf"/>
</dbReference>
<keyword evidence="9" id="KW-0378">Hydrolase</keyword>
<dbReference type="OrthoDB" id="9804758at2"/>
<evidence type="ECO:0000256" key="2">
    <source>
        <dbReference type="ARBA" id="ARBA00005046"/>
    </source>
</evidence>
<dbReference type="SUPFAM" id="SSF63882">
    <property type="entry name" value="MoeA N-terminal region -like"/>
    <property type="match status" value="1"/>
</dbReference>
<gene>
    <name evidence="9" type="primary">moeA2</name>
    <name evidence="9" type="ORF">CVIC8964_1689</name>
</gene>
<name>A0A1X9T3E1_9BACT</name>
<evidence type="ECO:0000313" key="10">
    <source>
        <dbReference type="Proteomes" id="UP000194265"/>
    </source>
</evidence>
<reference evidence="9 10" key="1">
    <citation type="journal article" date="2017" name="Genome Biol. Evol.">
        <title>Comparative Genomic Analysis Identifies a Campylobacter Clade Deficient in Selenium Metabolism.</title>
        <authorList>
            <person name="Miller W.G."/>
            <person name="Yee E."/>
            <person name="Lopes B.S."/>
            <person name="Chapman M.H."/>
            <person name="Huynh S."/>
            <person name="Bono J.L."/>
            <person name="Parker C.T."/>
            <person name="Strachan N.J.C."/>
            <person name="Forbes K.J."/>
        </authorList>
    </citation>
    <scope>NUCLEOTIDE SEQUENCE [LARGE SCALE GENOMIC DNA]</scope>
    <source>
        <strain evidence="9 10">RM8964</strain>
    </source>
</reference>
<dbReference type="CDD" id="cd00887">
    <property type="entry name" value="MoeA"/>
    <property type="match status" value="1"/>
</dbReference>
<comment type="catalytic activity">
    <reaction evidence="5">
        <text>adenylyl-molybdopterin + molybdate = Mo-molybdopterin + AMP + H(+)</text>
        <dbReference type="Rhea" id="RHEA:35047"/>
        <dbReference type="ChEBI" id="CHEBI:15378"/>
        <dbReference type="ChEBI" id="CHEBI:36264"/>
        <dbReference type="ChEBI" id="CHEBI:62727"/>
        <dbReference type="ChEBI" id="CHEBI:71302"/>
        <dbReference type="ChEBI" id="CHEBI:456215"/>
        <dbReference type="EC" id="2.10.1.1"/>
    </reaction>
</comment>
<keyword evidence="6" id="KW-0479">Metal-binding</keyword>
<dbReference type="InterPro" id="IPR001453">
    <property type="entry name" value="MoaB/Mog_dom"/>
</dbReference>
<feature type="domain" description="MoaB/Mog" evidence="8">
    <location>
        <begin position="173"/>
        <end position="310"/>
    </location>
</feature>
<keyword evidence="7" id="KW-0812">Transmembrane</keyword>
<evidence type="ECO:0000256" key="6">
    <source>
        <dbReference type="RuleBase" id="RU365090"/>
    </source>
</evidence>
<dbReference type="InterPro" id="IPR005110">
    <property type="entry name" value="MoeA_linker/N"/>
</dbReference>
<protein>
    <recommendedName>
        <fullName evidence="6">Molybdopterin molybdenumtransferase</fullName>
        <ecNumber evidence="6">2.10.1.1</ecNumber>
    </recommendedName>
</protein>
<dbReference type="Proteomes" id="UP000194265">
    <property type="component" value="Chromosome"/>
</dbReference>
<dbReference type="SMART" id="SM00852">
    <property type="entry name" value="MoCF_biosynth"/>
    <property type="match status" value="1"/>
</dbReference>
<keyword evidence="6" id="KW-0808">Transferase</keyword>
<dbReference type="Gene3D" id="3.90.105.10">
    <property type="entry name" value="Molybdopterin biosynthesis moea protein, domain 2"/>
    <property type="match status" value="1"/>
</dbReference>
<dbReference type="InterPro" id="IPR038987">
    <property type="entry name" value="MoeA-like"/>
</dbReference>
<evidence type="ECO:0000313" key="9">
    <source>
        <dbReference type="EMBL" id="ARR03057.1"/>
    </source>
</evidence>
<comment type="cofactor">
    <cofactor evidence="6">
        <name>Mg(2+)</name>
        <dbReference type="ChEBI" id="CHEBI:18420"/>
    </cofactor>
</comment>
<dbReference type="Gene3D" id="3.40.980.10">
    <property type="entry name" value="MoaB/Mog-like domain"/>
    <property type="match status" value="1"/>
</dbReference>
<dbReference type="UniPathway" id="UPA00344"/>
<keyword evidence="6" id="KW-0500">Molybdenum</keyword>
<dbReference type="EMBL" id="CP018791">
    <property type="protein sequence ID" value="ARR03057.1"/>
    <property type="molecule type" value="Genomic_DNA"/>
</dbReference>
<comment type="function">
    <text evidence="1 6">Catalyzes the insertion of molybdate into adenylated molybdopterin with the concomitant release of AMP.</text>
</comment>
<dbReference type="GO" id="GO:0061599">
    <property type="term" value="F:molybdopterin molybdotransferase activity"/>
    <property type="evidence" value="ECO:0007669"/>
    <property type="project" value="UniProtKB-UniRule"/>
</dbReference>
<dbReference type="STRING" id="1660074.CVIC8964_1689"/>
<dbReference type="RefSeq" id="WP_086334161.1">
    <property type="nucleotide sequence ID" value="NZ_CP018791.1"/>
</dbReference>
<sequence length="394" mass="43032">MKSYDENLKILKSITPKWELSERVALTNALNRILADDIIAQAPYPAYPTSAMDGYAIKFDNQNSKIKVINITPAGDDSNISINDGQCVKTLTGALVCDGADTIVPIENVKFDGEYIEIIKKVTKGFAIRDIGESYKAKELLLKSRTKLGYCELALLSELGYSYVNVLVAPRVALLSTGSEVLDIGQTRENKSQIYSSNSISISSLLKLMGCEPIIMPIIKDDKKSIQNAVQNAINQADFLITTGGVSVGDFDFMRDIARESQIIVDGASIKPGRHIKVAKINNKFIFALPGFAYSAIVTCVLFFREFINHSFGLNLTHQSKAILKEDYIKKSPFEEFSAATLSNDNGILKISTESKKSGSSAIIGNLAGGAVLLRCPSHKTKLNAGEVVEYIKI</sequence>
<dbReference type="SUPFAM" id="SSF63867">
    <property type="entry name" value="MoeA C-terminal domain-like"/>
    <property type="match status" value="1"/>
</dbReference>
<comment type="pathway">
    <text evidence="2 6">Cofactor biosynthesis; molybdopterin biosynthesis.</text>
</comment>
<dbReference type="InterPro" id="IPR005111">
    <property type="entry name" value="MoeA_C_domain_IV"/>
</dbReference>
<proteinExistence type="inferred from homology"/>
<keyword evidence="7" id="KW-1133">Transmembrane helix</keyword>
<keyword evidence="7" id="KW-0472">Membrane</keyword>
<dbReference type="InterPro" id="IPR036425">
    <property type="entry name" value="MoaB/Mog-like_dom_sf"/>
</dbReference>
<comment type="similarity">
    <text evidence="3 6">Belongs to the MoeA family.</text>
</comment>
<dbReference type="GO" id="GO:0016787">
    <property type="term" value="F:hydrolase activity"/>
    <property type="evidence" value="ECO:0007669"/>
    <property type="project" value="UniProtKB-KW"/>
</dbReference>
<accession>A0A1X9T3E1</accession>
<dbReference type="GO" id="GO:0006777">
    <property type="term" value="P:Mo-molybdopterin cofactor biosynthetic process"/>
    <property type="evidence" value="ECO:0007669"/>
    <property type="project" value="UniProtKB-UniRule"/>
</dbReference>
<feature type="transmembrane region" description="Helical" evidence="7">
    <location>
        <begin position="285"/>
        <end position="304"/>
    </location>
</feature>
<keyword evidence="6" id="KW-0460">Magnesium</keyword>
<dbReference type="InterPro" id="IPR036688">
    <property type="entry name" value="MoeA_C_domain_IV_sf"/>
</dbReference>
<evidence type="ECO:0000256" key="5">
    <source>
        <dbReference type="ARBA" id="ARBA00047317"/>
    </source>
</evidence>
<dbReference type="AlphaFoldDB" id="A0A1X9T3E1"/>
<evidence type="ECO:0000259" key="8">
    <source>
        <dbReference type="SMART" id="SM00852"/>
    </source>
</evidence>
<dbReference type="Pfam" id="PF00994">
    <property type="entry name" value="MoCF_biosynth"/>
    <property type="match status" value="1"/>
</dbReference>
<dbReference type="Pfam" id="PF03453">
    <property type="entry name" value="MoeA_N"/>
    <property type="match status" value="1"/>
</dbReference>
<dbReference type="GO" id="GO:0005829">
    <property type="term" value="C:cytosol"/>
    <property type="evidence" value="ECO:0007669"/>
    <property type="project" value="TreeGrafter"/>
</dbReference>
<evidence type="ECO:0000256" key="3">
    <source>
        <dbReference type="ARBA" id="ARBA00010763"/>
    </source>
</evidence>
<evidence type="ECO:0000256" key="4">
    <source>
        <dbReference type="ARBA" id="ARBA00023150"/>
    </source>
</evidence>
<dbReference type="GO" id="GO:0046872">
    <property type="term" value="F:metal ion binding"/>
    <property type="evidence" value="ECO:0007669"/>
    <property type="project" value="UniProtKB-UniRule"/>
</dbReference>
<dbReference type="Gene3D" id="2.40.340.10">
    <property type="entry name" value="MoeA, C-terminal, domain IV"/>
    <property type="match status" value="1"/>
</dbReference>
<evidence type="ECO:0000256" key="7">
    <source>
        <dbReference type="SAM" id="Phobius"/>
    </source>
</evidence>
<dbReference type="Gene3D" id="2.170.190.11">
    <property type="entry name" value="Molybdopterin biosynthesis moea protein, domain 3"/>
    <property type="match status" value="1"/>
</dbReference>
<organism evidence="9 10">
    <name type="scientific">Campylobacter vicugnae</name>
    <dbReference type="NCBI Taxonomy" id="1660076"/>
    <lineage>
        <taxon>Bacteria</taxon>
        <taxon>Pseudomonadati</taxon>
        <taxon>Campylobacterota</taxon>
        <taxon>Epsilonproteobacteria</taxon>
        <taxon>Campylobacterales</taxon>
        <taxon>Campylobacteraceae</taxon>
        <taxon>Campylobacter</taxon>
    </lineage>
</organism>
<keyword evidence="4 6" id="KW-0501">Molybdenum cofactor biosynthesis</keyword>
<dbReference type="PANTHER" id="PTHR10192:SF5">
    <property type="entry name" value="GEPHYRIN"/>
    <property type="match status" value="1"/>
</dbReference>